<comment type="similarity">
    <text evidence="3 16">Belongs to the class-I aminoacyl-tRNA synthetase family. MetG type 1 subfamily.</text>
</comment>
<protein>
    <recommendedName>
        <fullName evidence="16">Methionine--tRNA ligase</fullName>
        <ecNumber evidence="16">6.1.1.10</ecNumber>
    </recommendedName>
    <alternativeName>
        <fullName evidence="16">Methionyl-tRNA synthetase</fullName>
        <shortName evidence="16">MetRS</shortName>
    </alternativeName>
</protein>
<dbReference type="CDD" id="cd00814">
    <property type="entry name" value="MetRS_core"/>
    <property type="match status" value="1"/>
</dbReference>
<evidence type="ECO:0000256" key="5">
    <source>
        <dbReference type="ARBA" id="ARBA00022490"/>
    </source>
</evidence>
<keyword evidence="6 16" id="KW-0820">tRNA-binding</keyword>
<evidence type="ECO:0000256" key="2">
    <source>
        <dbReference type="ARBA" id="ARBA00004496"/>
    </source>
</evidence>
<gene>
    <name evidence="16 18" type="primary">metG</name>
    <name evidence="18" type="ORF">J5V48_00245</name>
</gene>
<dbReference type="PROSITE" id="PS50886">
    <property type="entry name" value="TRBD"/>
    <property type="match status" value="1"/>
</dbReference>
<evidence type="ECO:0000256" key="6">
    <source>
        <dbReference type="ARBA" id="ARBA00022555"/>
    </source>
</evidence>
<dbReference type="Gene3D" id="2.20.28.20">
    <property type="entry name" value="Methionyl-tRNA synthetase, Zn-domain"/>
    <property type="match status" value="1"/>
</dbReference>
<feature type="binding site" evidence="16">
    <location>
        <position position="161"/>
    </location>
    <ligand>
        <name>Zn(2+)</name>
        <dbReference type="ChEBI" id="CHEBI:29105"/>
    </ligand>
</feature>
<evidence type="ECO:0000256" key="11">
    <source>
        <dbReference type="ARBA" id="ARBA00022840"/>
    </source>
</evidence>
<feature type="domain" description="TRNA-binding" evidence="17">
    <location>
        <begin position="577"/>
        <end position="679"/>
    </location>
</feature>
<evidence type="ECO:0000256" key="1">
    <source>
        <dbReference type="ARBA" id="ARBA00003314"/>
    </source>
</evidence>
<comment type="function">
    <text evidence="1 16">Is required not only for elongation of protein synthesis but also for the initiation of all mRNA translation through initiator tRNA(fMet) aminoacylation.</text>
</comment>
<dbReference type="EMBL" id="JAGFNY010000001">
    <property type="protein sequence ID" value="MBW7569325.1"/>
    <property type="molecule type" value="Genomic_DNA"/>
</dbReference>
<dbReference type="InterPro" id="IPR009080">
    <property type="entry name" value="tRNAsynth_Ia_anticodon-bd"/>
</dbReference>
<evidence type="ECO:0000256" key="16">
    <source>
        <dbReference type="HAMAP-Rule" id="MF_00098"/>
    </source>
</evidence>
<dbReference type="InterPro" id="IPR029038">
    <property type="entry name" value="MetRS_Zn"/>
</dbReference>
<evidence type="ECO:0000256" key="14">
    <source>
        <dbReference type="ARBA" id="ARBA00023146"/>
    </source>
</evidence>
<dbReference type="SUPFAM" id="SSF50249">
    <property type="entry name" value="Nucleic acid-binding proteins"/>
    <property type="match status" value="1"/>
</dbReference>
<comment type="catalytic activity">
    <reaction evidence="15 16">
        <text>tRNA(Met) + L-methionine + ATP = L-methionyl-tRNA(Met) + AMP + diphosphate</text>
        <dbReference type="Rhea" id="RHEA:13481"/>
        <dbReference type="Rhea" id="RHEA-COMP:9667"/>
        <dbReference type="Rhea" id="RHEA-COMP:9698"/>
        <dbReference type="ChEBI" id="CHEBI:30616"/>
        <dbReference type="ChEBI" id="CHEBI:33019"/>
        <dbReference type="ChEBI" id="CHEBI:57844"/>
        <dbReference type="ChEBI" id="CHEBI:78442"/>
        <dbReference type="ChEBI" id="CHEBI:78530"/>
        <dbReference type="ChEBI" id="CHEBI:456215"/>
        <dbReference type="EC" id="6.1.1.10"/>
    </reaction>
</comment>
<sequence>MSDNKTILVTNALPYSNGPIHLGHMLEHIQSDIYVRFNRAIGNKVFYVCGDDCHGTPVMIKANSLGITPEQMIEITSKDHDEDLKGFLVKYDNYYRTHSKENEEISAYMYNKAKENGYILTKTISQLFDPEKNMFLPDRFVKGTCPKCGAKDQYGDNCEVCGATYSPTELKDAYSVISGAKPVLKDSLHYFFDLPKAKDFLHEYIKNSGCIQSEMANKLEEWFEQGLKPWDISRDAPYFGFKIPGTEDKYFYVWMDAPIGYFASLKNLCEKTGDNFDDFVKEGSDVKMVHFIGKDILYFHSLFWPATLKAAQLRLPDNIFVHGYVTVNGAKMSKSKGTFIKAKTFLKFLKPETLRYYFASKMNSSAVDIDLSLDDFMAKVNSDIVGKVVNLASRTAGFIAKRFDSKLSDKPNNKELLDKAASIKDSVIKSYSERNYADAIRTIMALADEANRYIDAMAPWVIAKEEGKDELLQAVCSDGINLFRALITYLSPVLPEVAKNAEEFLNSTLSFDSLATPLCNHSINKFKPLFTRIEKTQIDAMIECSKEDLKEAKKAEQKVENKTSEYEPLADQITIDDFAKVDLRVGTIIEAQEVAEAKKLLKLTVDIGFEKRQVFAGIKQAYTDVNSLIGRKVVLVANLKPRQMKFGLSEGMVTAAGPGASEVYLLSVDSGAKNGDRIH</sequence>
<dbReference type="EC" id="6.1.1.10" evidence="16"/>
<dbReference type="PROSITE" id="PS00178">
    <property type="entry name" value="AA_TRNA_LIGASE_I"/>
    <property type="match status" value="1"/>
</dbReference>
<dbReference type="Proteomes" id="UP000731465">
    <property type="component" value="Unassembled WGS sequence"/>
</dbReference>
<keyword evidence="13 16" id="KW-0648">Protein biosynthesis</keyword>
<dbReference type="SUPFAM" id="SSF47323">
    <property type="entry name" value="Anticodon-binding domain of a subclass of class I aminoacyl-tRNA synthetases"/>
    <property type="match status" value="1"/>
</dbReference>
<organism evidence="18 19">
    <name type="scientific">Succinivibrio faecicola</name>
    <dbReference type="NCBI Taxonomy" id="2820300"/>
    <lineage>
        <taxon>Bacteria</taxon>
        <taxon>Pseudomonadati</taxon>
        <taxon>Pseudomonadota</taxon>
        <taxon>Gammaproteobacteria</taxon>
        <taxon>Aeromonadales</taxon>
        <taxon>Succinivibrionaceae</taxon>
        <taxon>Succinivibrio</taxon>
    </lineage>
</organism>
<dbReference type="SUPFAM" id="SSF57770">
    <property type="entry name" value="Methionyl-tRNA synthetase (MetRS), Zn-domain"/>
    <property type="match status" value="1"/>
</dbReference>
<keyword evidence="9 16" id="KW-0547">Nucleotide-binding</keyword>
<evidence type="ECO:0000256" key="7">
    <source>
        <dbReference type="ARBA" id="ARBA00022598"/>
    </source>
</evidence>
<dbReference type="Gene3D" id="3.40.50.620">
    <property type="entry name" value="HUPs"/>
    <property type="match status" value="1"/>
</dbReference>
<evidence type="ECO:0000256" key="8">
    <source>
        <dbReference type="ARBA" id="ARBA00022723"/>
    </source>
</evidence>
<comment type="caution">
    <text evidence="18">The sequence shown here is derived from an EMBL/GenBank/DDBJ whole genome shotgun (WGS) entry which is preliminary data.</text>
</comment>
<dbReference type="InterPro" id="IPR012340">
    <property type="entry name" value="NA-bd_OB-fold"/>
</dbReference>
<dbReference type="GO" id="GO:0004825">
    <property type="term" value="F:methionine-tRNA ligase activity"/>
    <property type="evidence" value="ECO:0007669"/>
    <property type="project" value="UniProtKB-EC"/>
</dbReference>
<feature type="binding site" evidence="16">
    <location>
        <position position="148"/>
    </location>
    <ligand>
        <name>Zn(2+)</name>
        <dbReference type="ChEBI" id="CHEBI:29105"/>
    </ligand>
</feature>
<dbReference type="InterPro" id="IPR023458">
    <property type="entry name" value="Met-tRNA_ligase_1"/>
</dbReference>
<evidence type="ECO:0000256" key="10">
    <source>
        <dbReference type="ARBA" id="ARBA00022833"/>
    </source>
</evidence>
<dbReference type="PRINTS" id="PR01041">
    <property type="entry name" value="TRNASYNTHMET"/>
</dbReference>
<dbReference type="InterPro" id="IPR004495">
    <property type="entry name" value="Met-tRNA-synth_bsu_C"/>
</dbReference>
<keyword evidence="12 16" id="KW-0694">RNA-binding</keyword>
<dbReference type="InterPro" id="IPR001412">
    <property type="entry name" value="aa-tRNA-synth_I_CS"/>
</dbReference>
<evidence type="ECO:0000313" key="18">
    <source>
        <dbReference type="EMBL" id="MBW7569325.1"/>
    </source>
</evidence>
<evidence type="ECO:0000313" key="19">
    <source>
        <dbReference type="Proteomes" id="UP000731465"/>
    </source>
</evidence>
<dbReference type="Gene3D" id="2.40.50.140">
    <property type="entry name" value="Nucleic acid-binding proteins"/>
    <property type="match status" value="1"/>
</dbReference>
<evidence type="ECO:0000259" key="17">
    <source>
        <dbReference type="PROSITE" id="PS50886"/>
    </source>
</evidence>
<comment type="subunit">
    <text evidence="4 16">Homodimer.</text>
</comment>
<dbReference type="CDD" id="cd07957">
    <property type="entry name" value="Anticodon_Ia_Met"/>
    <property type="match status" value="1"/>
</dbReference>
<dbReference type="NCBIfam" id="TIGR00399">
    <property type="entry name" value="metG_C_term"/>
    <property type="match status" value="1"/>
</dbReference>
<dbReference type="InterPro" id="IPR033911">
    <property type="entry name" value="MetRS_core"/>
</dbReference>
<dbReference type="InterPro" id="IPR014758">
    <property type="entry name" value="Met-tRNA_synth"/>
</dbReference>
<dbReference type="PANTHER" id="PTHR45765:SF1">
    <property type="entry name" value="METHIONINE--TRNA LIGASE, CYTOPLASMIC"/>
    <property type="match status" value="1"/>
</dbReference>
<dbReference type="InterPro" id="IPR041872">
    <property type="entry name" value="Anticodon_Met"/>
</dbReference>
<keyword evidence="11 16" id="KW-0067">ATP-binding</keyword>
<feature type="short sequence motif" description="'KMSKS' region" evidence="16">
    <location>
        <begin position="331"/>
        <end position="335"/>
    </location>
</feature>
<evidence type="ECO:0000256" key="9">
    <source>
        <dbReference type="ARBA" id="ARBA00022741"/>
    </source>
</evidence>
<dbReference type="InterPro" id="IPR002547">
    <property type="entry name" value="tRNA-bd_dom"/>
</dbReference>
<dbReference type="RefSeq" id="WP_219935744.1">
    <property type="nucleotide sequence ID" value="NZ_JAGFNY010000001.1"/>
</dbReference>
<comment type="cofactor">
    <cofactor evidence="16">
        <name>Zn(2+)</name>
        <dbReference type="ChEBI" id="CHEBI:29105"/>
    </cofactor>
    <text evidence="16">Binds 1 zinc ion per subunit.</text>
</comment>
<evidence type="ECO:0000256" key="12">
    <source>
        <dbReference type="ARBA" id="ARBA00022884"/>
    </source>
</evidence>
<keyword evidence="8 16" id="KW-0479">Metal-binding</keyword>
<feature type="short sequence motif" description="'HIGH' region" evidence="16">
    <location>
        <begin position="14"/>
        <end position="24"/>
    </location>
</feature>
<feature type="binding site" evidence="16">
    <location>
        <position position="145"/>
    </location>
    <ligand>
        <name>Zn(2+)</name>
        <dbReference type="ChEBI" id="CHEBI:29105"/>
    </ligand>
</feature>
<dbReference type="CDD" id="cd02800">
    <property type="entry name" value="tRNA_bind_EcMetRS_like"/>
    <property type="match status" value="1"/>
</dbReference>
<dbReference type="PANTHER" id="PTHR45765">
    <property type="entry name" value="METHIONINE--TRNA LIGASE"/>
    <property type="match status" value="1"/>
</dbReference>
<evidence type="ECO:0000256" key="3">
    <source>
        <dbReference type="ARBA" id="ARBA00008258"/>
    </source>
</evidence>
<evidence type="ECO:0000256" key="4">
    <source>
        <dbReference type="ARBA" id="ARBA00011738"/>
    </source>
</evidence>
<dbReference type="Gene3D" id="1.10.730.10">
    <property type="entry name" value="Isoleucyl-tRNA Synthetase, Domain 1"/>
    <property type="match status" value="1"/>
</dbReference>
<proteinExistence type="inferred from homology"/>
<keyword evidence="14 16" id="KW-0030">Aminoacyl-tRNA synthetase</keyword>
<dbReference type="HAMAP" id="MF_00098">
    <property type="entry name" value="Met_tRNA_synth_type1"/>
    <property type="match status" value="1"/>
</dbReference>
<reference evidence="18 19" key="1">
    <citation type="submission" date="2021-03" db="EMBL/GenBank/DDBJ databases">
        <title>Succinivibrio sp. nov. isolated from feces of cow.</title>
        <authorList>
            <person name="Choi J.-Y."/>
        </authorList>
    </citation>
    <scope>NUCLEOTIDE SEQUENCE [LARGE SCALE GENOMIC DNA]</scope>
    <source>
        <strain evidence="18 19">AGMB01872</strain>
    </source>
</reference>
<keyword evidence="7 16" id="KW-0436">Ligase</keyword>
<feature type="binding site" evidence="16">
    <location>
        <position position="334"/>
    </location>
    <ligand>
        <name>ATP</name>
        <dbReference type="ChEBI" id="CHEBI:30616"/>
    </ligand>
</feature>
<accession>A0ABS7DDF5</accession>
<name>A0ABS7DDF5_9GAMM</name>
<dbReference type="SUPFAM" id="SSF52374">
    <property type="entry name" value="Nucleotidylyl transferase"/>
    <property type="match status" value="1"/>
</dbReference>
<dbReference type="Pfam" id="PF01588">
    <property type="entry name" value="tRNA_bind"/>
    <property type="match status" value="1"/>
</dbReference>
<feature type="binding site" evidence="16">
    <location>
        <position position="158"/>
    </location>
    <ligand>
        <name>Zn(2+)</name>
        <dbReference type="ChEBI" id="CHEBI:29105"/>
    </ligand>
</feature>
<dbReference type="InterPro" id="IPR015413">
    <property type="entry name" value="Methionyl/Leucyl_tRNA_Synth"/>
</dbReference>
<keyword evidence="10 16" id="KW-0862">Zinc</keyword>
<dbReference type="Pfam" id="PF09334">
    <property type="entry name" value="tRNA-synt_1g"/>
    <property type="match status" value="1"/>
</dbReference>
<keyword evidence="5 16" id="KW-0963">Cytoplasm</keyword>
<dbReference type="NCBIfam" id="NF001100">
    <property type="entry name" value="PRK00133.1"/>
    <property type="match status" value="1"/>
</dbReference>
<comment type="subcellular location">
    <subcellularLocation>
        <location evidence="2 16">Cytoplasm</location>
    </subcellularLocation>
</comment>
<dbReference type="InterPro" id="IPR014729">
    <property type="entry name" value="Rossmann-like_a/b/a_fold"/>
</dbReference>
<evidence type="ECO:0000256" key="15">
    <source>
        <dbReference type="ARBA" id="ARBA00047364"/>
    </source>
</evidence>
<keyword evidence="19" id="KW-1185">Reference proteome</keyword>
<dbReference type="NCBIfam" id="TIGR00398">
    <property type="entry name" value="metG"/>
    <property type="match status" value="1"/>
</dbReference>
<evidence type="ECO:0000256" key="13">
    <source>
        <dbReference type="ARBA" id="ARBA00022917"/>
    </source>
</evidence>